<gene>
    <name evidence="2" type="ORF">BK009_08755</name>
</gene>
<dbReference type="Proteomes" id="UP000232631">
    <property type="component" value="Chromosome"/>
</dbReference>
<keyword evidence="3" id="KW-1185">Reference proteome</keyword>
<organism evidence="2 3">
    <name type="scientific">Methanobacterium subterraneum</name>
    <dbReference type="NCBI Taxonomy" id="59277"/>
    <lineage>
        <taxon>Archaea</taxon>
        <taxon>Methanobacteriati</taxon>
        <taxon>Methanobacteriota</taxon>
        <taxon>Methanomada group</taxon>
        <taxon>Methanobacteria</taxon>
        <taxon>Methanobacteriales</taxon>
        <taxon>Methanobacteriaceae</taxon>
        <taxon>Methanobacterium</taxon>
    </lineage>
</organism>
<keyword evidence="1" id="KW-0472">Membrane</keyword>
<evidence type="ECO:0000313" key="2">
    <source>
        <dbReference type="EMBL" id="AUB60752.1"/>
    </source>
</evidence>
<protein>
    <submittedName>
        <fullName evidence="2">Uncharacterized protein</fullName>
    </submittedName>
</protein>
<proteinExistence type="predicted"/>
<feature type="transmembrane region" description="Helical" evidence="1">
    <location>
        <begin position="57"/>
        <end position="81"/>
    </location>
</feature>
<name>A0A2H4VRQ3_9EURY</name>
<evidence type="ECO:0000313" key="3">
    <source>
        <dbReference type="Proteomes" id="UP000232631"/>
    </source>
</evidence>
<dbReference type="KEGG" id="msub:BK009_08755"/>
<keyword evidence="1" id="KW-0812">Transmembrane</keyword>
<reference evidence="2 3" key="1">
    <citation type="submission" date="2016-10" db="EMBL/GenBank/DDBJ databases">
        <title>Comparative genomics between deep and shallow subseafloor isolates.</title>
        <authorList>
            <person name="Ishii S."/>
            <person name="Miller J.R."/>
            <person name="Sutton G."/>
            <person name="Suzuki S."/>
            <person name="Methe B."/>
            <person name="Inagaki F."/>
            <person name="Imachi H."/>
        </authorList>
    </citation>
    <scope>NUCLEOTIDE SEQUENCE [LARGE SCALE GENOMIC DNA]</scope>
    <source>
        <strain evidence="2 3">A8p</strain>
    </source>
</reference>
<keyword evidence="1" id="KW-1133">Transmembrane helix</keyword>
<dbReference type="EMBL" id="CP017768">
    <property type="protein sequence ID" value="AUB60752.1"/>
    <property type="molecule type" value="Genomic_DNA"/>
</dbReference>
<sequence length="87" mass="10406">MWIKIKQKFEKKNYFAGLRFKNCVMKLTKTKPAIIIPKITQEYSIAKLIYKHLKFSFFILAMLILLLIYKITPTILTTYRIGYSLRL</sequence>
<accession>A0A2H4VRQ3</accession>
<evidence type="ECO:0000256" key="1">
    <source>
        <dbReference type="SAM" id="Phobius"/>
    </source>
</evidence>
<dbReference type="AlphaFoldDB" id="A0A2H4VRQ3"/>